<dbReference type="PANTHER" id="PTHR11560">
    <property type="entry name" value="39S RIBOSOMAL PROTEIN L10, MITOCHONDRIAL"/>
    <property type="match status" value="1"/>
</dbReference>
<reference evidence="3" key="1">
    <citation type="journal article" date="2020" name="Stud. Mycol.">
        <title>101 Dothideomycetes genomes: a test case for predicting lifestyles and emergence of pathogens.</title>
        <authorList>
            <person name="Haridas S."/>
            <person name="Albert R."/>
            <person name="Binder M."/>
            <person name="Bloem J."/>
            <person name="Labutti K."/>
            <person name="Salamov A."/>
            <person name="Andreopoulos B."/>
            <person name="Baker S."/>
            <person name="Barry K."/>
            <person name="Bills G."/>
            <person name="Bluhm B."/>
            <person name="Cannon C."/>
            <person name="Castanera R."/>
            <person name="Culley D."/>
            <person name="Daum C."/>
            <person name="Ezra D."/>
            <person name="Gonzalez J."/>
            <person name="Henrissat B."/>
            <person name="Kuo A."/>
            <person name="Liang C."/>
            <person name="Lipzen A."/>
            <person name="Lutzoni F."/>
            <person name="Magnuson J."/>
            <person name="Mondo S."/>
            <person name="Nolan M."/>
            <person name="Ohm R."/>
            <person name="Pangilinan J."/>
            <person name="Park H.-J."/>
            <person name="Ramirez L."/>
            <person name="Alfaro M."/>
            <person name="Sun H."/>
            <person name="Tritt A."/>
            <person name="Yoshinaga Y."/>
            <person name="Zwiers L.-H."/>
            <person name="Turgeon B."/>
            <person name="Goodwin S."/>
            <person name="Spatafora J."/>
            <person name="Crous P."/>
            <person name="Grigoriev I."/>
        </authorList>
    </citation>
    <scope>NUCLEOTIDE SEQUENCE</scope>
    <source>
        <strain evidence="3">CBS 113389</strain>
    </source>
</reference>
<keyword evidence="4" id="KW-1185">Reference proteome</keyword>
<protein>
    <submittedName>
        <fullName evidence="3">Uncharacterized protein</fullName>
    </submittedName>
</protein>
<dbReference type="InterPro" id="IPR043141">
    <property type="entry name" value="Ribosomal_uL10-like_sf"/>
</dbReference>
<dbReference type="RefSeq" id="XP_033593459.1">
    <property type="nucleotide sequence ID" value="XM_033730642.1"/>
</dbReference>
<name>A0A6A6Q3B2_9PEZI</name>
<evidence type="ECO:0000313" key="4">
    <source>
        <dbReference type="Proteomes" id="UP000799767"/>
    </source>
</evidence>
<proteinExistence type="inferred from homology"/>
<dbReference type="GeneID" id="54471644"/>
<evidence type="ECO:0000256" key="2">
    <source>
        <dbReference type="SAM" id="MobiDB-lite"/>
    </source>
</evidence>
<accession>A0A6A6Q3B2</accession>
<comment type="similarity">
    <text evidence="1">Belongs to the universal ribosomal protein uL10 family.</text>
</comment>
<organism evidence="3 4">
    <name type="scientific">Neohortaea acidophila</name>
    <dbReference type="NCBI Taxonomy" id="245834"/>
    <lineage>
        <taxon>Eukaryota</taxon>
        <taxon>Fungi</taxon>
        <taxon>Dikarya</taxon>
        <taxon>Ascomycota</taxon>
        <taxon>Pezizomycotina</taxon>
        <taxon>Dothideomycetes</taxon>
        <taxon>Dothideomycetidae</taxon>
        <taxon>Mycosphaerellales</taxon>
        <taxon>Teratosphaeriaceae</taxon>
        <taxon>Neohortaea</taxon>
    </lineage>
</organism>
<evidence type="ECO:0000313" key="3">
    <source>
        <dbReference type="EMBL" id="KAF2486890.1"/>
    </source>
</evidence>
<dbReference type="Gene3D" id="3.30.70.1730">
    <property type="match status" value="1"/>
</dbReference>
<gene>
    <name evidence="3" type="ORF">BDY17DRAFT_245559</name>
</gene>
<dbReference type="AlphaFoldDB" id="A0A6A6Q3B2"/>
<evidence type="ECO:0000256" key="1">
    <source>
        <dbReference type="ARBA" id="ARBA00008889"/>
    </source>
</evidence>
<dbReference type="EMBL" id="MU001632">
    <property type="protein sequence ID" value="KAF2486890.1"/>
    <property type="molecule type" value="Genomic_DNA"/>
</dbReference>
<feature type="region of interest" description="Disordered" evidence="2">
    <location>
        <begin position="53"/>
        <end position="74"/>
    </location>
</feature>
<dbReference type="OrthoDB" id="360689at2759"/>
<sequence length="334" mass="37127">MPPRIRLPSTRSIRPQSIQSSPYICQHCRHASLAAATTPAPTPPTPQPITNLAPPIARHPRTQPPSHKPPEFRKSQIHRQYQSLLRSNPLLVIFQHNNLKATEWMAVRRELAIALRKVDEDLAKQGNEEYIGKQTKITAVETGIFASALRVVEFWDPKFESLQKEDTPASEEAMLTHGLSHRAWRYSERKHRKTKHGLETILIGPLAILHLPTVSPQHLKAAISILAPSKEFPAPKRRENPGYHEPAVQSGVQKLMLLAARVEGKVFDMDGARWVGGIQGGMEGLRGQLVAMLAGVGAGVTSALESAGRNLWFTVEGRRGMLEEEEKKGKEGEQ</sequence>
<dbReference type="InterPro" id="IPR047865">
    <property type="entry name" value="Ribosomal_uL10_bac_type"/>
</dbReference>
<dbReference type="Proteomes" id="UP000799767">
    <property type="component" value="Unassembled WGS sequence"/>
</dbReference>